<organism evidence="6">
    <name type="scientific">mine drainage metagenome</name>
    <dbReference type="NCBI Taxonomy" id="410659"/>
    <lineage>
        <taxon>unclassified sequences</taxon>
        <taxon>metagenomes</taxon>
        <taxon>ecological metagenomes</taxon>
    </lineage>
</organism>
<evidence type="ECO:0000256" key="1">
    <source>
        <dbReference type="ARBA" id="ARBA00022485"/>
    </source>
</evidence>
<name>T1A916_9ZZZZ</name>
<keyword evidence="1" id="KW-0479">Metal-binding</keyword>
<keyword evidence="4" id="KW-0560">Oxidoreductase</keyword>
<reference evidence="6" key="1">
    <citation type="submission" date="2013-08" db="EMBL/GenBank/DDBJ databases">
        <authorList>
            <person name="Mendez C."/>
            <person name="Richter M."/>
            <person name="Ferrer M."/>
            <person name="Sanchez J."/>
        </authorList>
    </citation>
    <scope>NUCLEOTIDE SEQUENCE</scope>
</reference>
<dbReference type="Pfam" id="PF00384">
    <property type="entry name" value="Molybdopterin"/>
    <property type="match status" value="1"/>
</dbReference>
<feature type="domain" description="Molybdopterin oxidoreductase" evidence="5">
    <location>
        <begin position="7"/>
        <end position="96"/>
    </location>
</feature>
<evidence type="ECO:0000313" key="6">
    <source>
        <dbReference type="EMBL" id="EQD38340.1"/>
    </source>
</evidence>
<gene>
    <name evidence="6" type="ORF">B2A_11500</name>
</gene>
<dbReference type="InterPro" id="IPR050612">
    <property type="entry name" value="Prok_Mopterin_Oxidored"/>
</dbReference>
<dbReference type="PANTHER" id="PTHR43742">
    <property type="entry name" value="TRIMETHYLAMINE-N-OXIDE REDUCTASE"/>
    <property type="match status" value="1"/>
</dbReference>
<reference evidence="6" key="2">
    <citation type="journal article" date="2014" name="ISME J.">
        <title>Microbial stratification in low pH oxic and suboxic macroscopic growths along an acid mine drainage.</title>
        <authorList>
            <person name="Mendez-Garcia C."/>
            <person name="Mesa V."/>
            <person name="Sprenger R.R."/>
            <person name="Richter M."/>
            <person name="Diez M.S."/>
            <person name="Solano J."/>
            <person name="Bargiela R."/>
            <person name="Golyshina O.V."/>
            <person name="Manteca A."/>
            <person name="Ramos J.L."/>
            <person name="Gallego J.R."/>
            <person name="Llorente I."/>
            <person name="Martins Dos Santos V.A."/>
            <person name="Jensen O.N."/>
            <person name="Pelaez A.I."/>
            <person name="Sanchez J."/>
            <person name="Ferrer M."/>
        </authorList>
    </citation>
    <scope>NUCLEOTIDE SEQUENCE</scope>
</reference>
<dbReference type="GO" id="GO:0016491">
    <property type="term" value="F:oxidoreductase activity"/>
    <property type="evidence" value="ECO:0007669"/>
    <property type="project" value="UniProtKB-KW"/>
</dbReference>
<keyword evidence="1" id="KW-0004">4Fe-4S</keyword>
<accession>T1A916</accession>
<proteinExistence type="predicted"/>
<dbReference type="GO" id="GO:0051539">
    <property type="term" value="F:4 iron, 4 sulfur cluster binding"/>
    <property type="evidence" value="ECO:0007669"/>
    <property type="project" value="UniProtKB-KW"/>
</dbReference>
<dbReference type="InterPro" id="IPR006656">
    <property type="entry name" value="Mopterin_OxRdtase"/>
</dbReference>
<keyword evidence="1" id="KW-0411">Iron-sulfur</keyword>
<feature type="non-terminal residue" evidence="6">
    <location>
        <position position="162"/>
    </location>
</feature>
<evidence type="ECO:0000259" key="5">
    <source>
        <dbReference type="Pfam" id="PF00384"/>
    </source>
</evidence>
<evidence type="ECO:0000256" key="3">
    <source>
        <dbReference type="ARBA" id="ARBA00022729"/>
    </source>
</evidence>
<keyword evidence="1" id="KW-0408">Iron</keyword>
<evidence type="ECO:0000256" key="4">
    <source>
        <dbReference type="ARBA" id="ARBA00023002"/>
    </source>
</evidence>
<keyword evidence="3" id="KW-0732">Signal</keyword>
<comment type="caution">
    <text evidence="6">The sequence shown here is derived from an EMBL/GenBank/DDBJ whole genome shotgun (WGS) entry which is preliminary data.</text>
</comment>
<dbReference type="Gene3D" id="3.40.228.10">
    <property type="entry name" value="Dimethylsulfoxide Reductase, domain 2"/>
    <property type="match status" value="1"/>
</dbReference>
<sequence length="162" mass="16823">MAMLKPDISNAEFIIWFGANVTEANFPMQTLGRKIAEATAAGRLHYVIVDPHAGNANLFADQWVPITPGGDGALVMGMIRRILEAGTYNGAYLTIPNSQAAKAAGEPNFSNAAWLVVSDPAHASYGKFLTAGEAALAQAGSSGVSEPVVWDHTAGAPVSAAK</sequence>
<dbReference type="EMBL" id="AUZZ01008302">
    <property type="protein sequence ID" value="EQD38340.1"/>
    <property type="molecule type" value="Genomic_DNA"/>
</dbReference>
<dbReference type="AlphaFoldDB" id="T1A916"/>
<dbReference type="SUPFAM" id="SSF53706">
    <property type="entry name" value="Formate dehydrogenase/DMSO reductase, domains 1-3"/>
    <property type="match status" value="1"/>
</dbReference>
<dbReference type="PANTHER" id="PTHR43742:SF9">
    <property type="entry name" value="TETRATHIONATE REDUCTASE SUBUNIT A"/>
    <property type="match status" value="1"/>
</dbReference>
<keyword evidence="2" id="KW-0500">Molybdenum</keyword>
<protein>
    <submittedName>
        <fullName evidence="6">Tetrathionate reductase subunit A</fullName>
    </submittedName>
</protein>
<evidence type="ECO:0000256" key="2">
    <source>
        <dbReference type="ARBA" id="ARBA00022505"/>
    </source>
</evidence>